<dbReference type="RefSeq" id="WP_050053677.1">
    <property type="nucleotide sequence ID" value="NZ_CAQI01000028.1"/>
</dbReference>
<dbReference type="AlphaFoldDB" id="A0A024GYC0"/>
<dbReference type="Proteomes" id="UP000035722">
    <property type="component" value="Unassembled WGS sequence"/>
</dbReference>
<gene>
    <name evidence="1" type="ORF">ARTSIC4J27_554</name>
</gene>
<keyword evidence="2" id="KW-1185">Reference proteome</keyword>
<name>A0A024GYC0_9MICC</name>
<proteinExistence type="predicted"/>
<accession>A0A024GYC0</accession>
<dbReference type="EMBL" id="CAQI01000028">
    <property type="protein sequence ID" value="CCQ44627.1"/>
    <property type="molecule type" value="Genomic_DNA"/>
</dbReference>
<reference evidence="2" key="1">
    <citation type="journal article" date="2014" name="Genome Announc.">
        <title>Genome Sequence of Arthrobacter siccitolerans 4J27, a Xeroprotectant-Producing Desiccation-Tolerant Microorganism.</title>
        <authorList>
            <person name="Manzanera M."/>
            <person name="Santa-Cruz-Calvo L."/>
            <person name="Vilchez J.I."/>
            <person name="Garcia-Fontana C."/>
            <person name="Silva-Castro G.A."/>
            <person name="Calvo C."/>
            <person name="Gonzalez-Lopez J."/>
        </authorList>
    </citation>
    <scope>NUCLEOTIDE SEQUENCE [LARGE SCALE GENOMIC DNA]</scope>
    <source>
        <strain evidence="2">4J27</strain>
    </source>
</reference>
<organism evidence="1 2">
    <name type="scientific">Pseudarthrobacter siccitolerans</name>
    <dbReference type="NCBI Taxonomy" id="861266"/>
    <lineage>
        <taxon>Bacteria</taxon>
        <taxon>Bacillati</taxon>
        <taxon>Actinomycetota</taxon>
        <taxon>Actinomycetes</taxon>
        <taxon>Micrococcales</taxon>
        <taxon>Micrococcaceae</taxon>
        <taxon>Pseudarthrobacter</taxon>
    </lineage>
</organism>
<comment type="caution">
    <text evidence="1">The sequence shown here is derived from an EMBL/GenBank/DDBJ whole genome shotgun (WGS) entry which is preliminary data.</text>
</comment>
<sequence length="70" mass="7594">MAARKNHFTARLVVEEVVFSDASAPYDRRPQPPAPPTREVQHVAEIVFRADSLDALAAKLAAHTALLGDS</sequence>
<evidence type="ECO:0000313" key="1">
    <source>
        <dbReference type="EMBL" id="CCQ44627.1"/>
    </source>
</evidence>
<dbReference type="STRING" id="861266.ARTSIC4J27_554"/>
<evidence type="ECO:0000313" key="2">
    <source>
        <dbReference type="Proteomes" id="UP000035722"/>
    </source>
</evidence>
<protein>
    <submittedName>
        <fullName evidence="1">Uncharacterized protein</fullName>
    </submittedName>
</protein>